<sequence length="654" mass="77077">SIDSILKQLHPAYEIINKNQLKIVEIPLVSLWRFLDKPNGHPVLYHIPENCLRSPHCKTEKLVQSSDSEQSHETGRKSAPASICQQPIQHNDLIIYYQPLIAKLQLNTESLPITYELQPGMEDELTLVEQLKEILHKSPYISSLQYPQITENSYVVIKWTSTNHNQAYKIKHQLYGYYYIKSNEIDNQLHVFNTQKVQRLTMTRINCDLKKMYSSRNSLSTTKSSQPDIYKHETFKVHMDKIQLSRKSPDWMTKEQFAVDHLTASFQSQVIKNQVVSTTQLLQFYNILAYNQKTMICPTNLFENLLDTLKLQYINLIGIDLKEQLFKTQLETERFLTNILYFNSFQKKIIESYQQKQTKRLQIARPFKDDKKNEFFIEHQFINECSQMDVQQSISECSRKVNQYLSKYSLTSSQPALKTYILDDLPEECYDYLGDNSFQIAENLRSFQQYEQIYYTNTKSCISPISLNTDYINLEKSTQGQALDIINKHYEFYLRELFHHRAQIPNENPMRYNLFNQSTQKVKLSQLECIKETLFKSNEFKQDGYMWVNKRLPELFQRLSDDFTVDMCNIHELAQKIILYKPVINQCYLTQVGVQIAEPDGFLQWDEAQQEKMGKNIKAEFGNVFGFDQPEIQIKKVDPSSQRKFKFLSKPDEK</sequence>
<proteinExistence type="predicted"/>
<dbReference type="AlphaFoldDB" id="A0A146KBR6"/>
<organism evidence="2">
    <name type="scientific">Trepomonas sp. PC1</name>
    <dbReference type="NCBI Taxonomy" id="1076344"/>
    <lineage>
        <taxon>Eukaryota</taxon>
        <taxon>Metamonada</taxon>
        <taxon>Diplomonadida</taxon>
        <taxon>Hexamitidae</taxon>
        <taxon>Hexamitinae</taxon>
        <taxon>Trepomonas</taxon>
    </lineage>
</organism>
<reference evidence="2" key="1">
    <citation type="submission" date="2015-07" db="EMBL/GenBank/DDBJ databases">
        <title>Adaptation to a free-living lifestyle via gene acquisitions in the diplomonad Trepomonas sp. PC1.</title>
        <authorList>
            <person name="Xu F."/>
            <person name="Jerlstrom-Hultqvist J."/>
            <person name="Kolisko M."/>
            <person name="Simpson A.G.B."/>
            <person name="Roger A.J."/>
            <person name="Svard S.G."/>
            <person name="Andersson J.O."/>
        </authorList>
    </citation>
    <scope>NUCLEOTIDE SEQUENCE</scope>
    <source>
        <strain evidence="2">PC1</strain>
    </source>
</reference>
<evidence type="ECO:0000313" key="2">
    <source>
        <dbReference type="EMBL" id="JAP93354.1"/>
    </source>
</evidence>
<protein>
    <submittedName>
        <fullName evidence="2">Uncharacterized protein</fullName>
    </submittedName>
</protein>
<feature type="non-terminal residue" evidence="2">
    <location>
        <position position="1"/>
    </location>
</feature>
<accession>A0A146KBR6</accession>
<gene>
    <name evidence="2" type="ORF">TPC1_14403</name>
</gene>
<name>A0A146KBR6_9EUKA</name>
<dbReference type="EMBL" id="GDID01003252">
    <property type="protein sequence ID" value="JAP93354.1"/>
    <property type="molecule type" value="Transcribed_RNA"/>
</dbReference>
<evidence type="ECO:0000256" key="1">
    <source>
        <dbReference type="SAM" id="MobiDB-lite"/>
    </source>
</evidence>
<feature type="region of interest" description="Disordered" evidence="1">
    <location>
        <begin position="62"/>
        <end position="82"/>
    </location>
</feature>